<keyword evidence="2" id="KW-1003">Cell membrane</keyword>
<evidence type="ECO:0000256" key="2">
    <source>
        <dbReference type="ARBA" id="ARBA00022475"/>
    </source>
</evidence>
<organism evidence="7">
    <name type="scientific">Mesorhizobium sp. WSM2240</name>
    <dbReference type="NCBI Taxonomy" id="3228851"/>
    <lineage>
        <taxon>Bacteria</taxon>
        <taxon>Pseudomonadati</taxon>
        <taxon>Pseudomonadota</taxon>
        <taxon>Alphaproteobacteria</taxon>
        <taxon>Hyphomicrobiales</taxon>
        <taxon>Phyllobacteriaceae</taxon>
        <taxon>Mesorhizobium</taxon>
    </lineage>
</organism>
<sequence>MKAFIYRLTQALKQANYWLTAQIALSVLRVLRLLPTDRALDFADRAARRIGPWFGRHRVALHNLRKAYPEKSEAEIQAIASDMWGNMARLGAEYIFLDQLFDYDPQAETPGRVEVRGERLFERIAAEAKPTIIFTGHLGNFELLPIGGAAYGMKVTALFRPPNNPYIADYILSTRRSSMGELLASRTGAAFTLARILEANGTIGVLVDQKFRYGIRTQFFGRECETSPLLPKLARQYDCDVYPARCVRLPGNRFRLEIEEKIDLPRDAEGRVDVTATAQLLNDVVERWVREDPGQWMWFHKRWGLSKRERRRRKKLKTNSRRP</sequence>
<dbReference type="GO" id="GO:0005886">
    <property type="term" value="C:plasma membrane"/>
    <property type="evidence" value="ECO:0007669"/>
    <property type="project" value="UniProtKB-SubCell"/>
</dbReference>
<keyword evidence="5" id="KW-0472">Membrane</keyword>
<protein>
    <submittedName>
        <fullName evidence="7">Lipid A biosynthesis lauroyl acyltransferase</fullName>
    </submittedName>
</protein>
<name>A0AAU8CKB9_9HYPH</name>
<evidence type="ECO:0000313" key="7">
    <source>
        <dbReference type="EMBL" id="XCG46801.1"/>
    </source>
</evidence>
<keyword evidence="3" id="KW-0997">Cell inner membrane</keyword>
<comment type="subcellular location">
    <subcellularLocation>
        <location evidence="1">Cell inner membrane</location>
    </subcellularLocation>
</comment>
<reference evidence="7" key="1">
    <citation type="submission" date="2024-06" db="EMBL/GenBank/DDBJ databases">
        <title>Mesorhizobium karijinii sp. nov., a symbiont of the iconic Swainsona formosa from arid Australia.</title>
        <authorList>
            <person name="Hill Y.J."/>
            <person name="Watkin E.L.J."/>
            <person name="O'Hara G.W."/>
            <person name="Terpolilli J."/>
            <person name="Tye M.L."/>
            <person name="Kohlmeier M.G."/>
        </authorList>
    </citation>
    <scope>NUCLEOTIDE SEQUENCE</scope>
    <source>
        <strain evidence="7">WSM2240</strain>
    </source>
</reference>
<evidence type="ECO:0000256" key="1">
    <source>
        <dbReference type="ARBA" id="ARBA00004533"/>
    </source>
</evidence>
<dbReference type="PANTHER" id="PTHR30606">
    <property type="entry name" value="LIPID A BIOSYNTHESIS LAUROYL ACYLTRANSFERASE"/>
    <property type="match status" value="1"/>
</dbReference>
<dbReference type="InterPro" id="IPR004960">
    <property type="entry name" value="LipA_acyltrans"/>
</dbReference>
<keyword evidence="4" id="KW-0808">Transferase</keyword>
<evidence type="ECO:0000256" key="5">
    <source>
        <dbReference type="ARBA" id="ARBA00023136"/>
    </source>
</evidence>
<dbReference type="NCBIfam" id="NF005120">
    <property type="entry name" value="PRK06553.1"/>
    <property type="match status" value="1"/>
</dbReference>
<dbReference type="GO" id="GO:0016746">
    <property type="term" value="F:acyltransferase activity"/>
    <property type="evidence" value="ECO:0007669"/>
    <property type="project" value="UniProtKB-KW"/>
</dbReference>
<evidence type="ECO:0000256" key="4">
    <source>
        <dbReference type="ARBA" id="ARBA00022679"/>
    </source>
</evidence>
<dbReference type="RefSeq" id="WP_353645661.1">
    <property type="nucleotide sequence ID" value="NZ_CP159253.1"/>
</dbReference>
<evidence type="ECO:0000256" key="3">
    <source>
        <dbReference type="ARBA" id="ARBA00022519"/>
    </source>
</evidence>
<gene>
    <name evidence="7" type="ORF">ABVK50_15910</name>
</gene>
<dbReference type="CDD" id="cd07984">
    <property type="entry name" value="LPLAT_LABLAT-like"/>
    <property type="match status" value="1"/>
</dbReference>
<accession>A0AAU8CKB9</accession>
<dbReference type="EMBL" id="CP159253">
    <property type="protein sequence ID" value="XCG46801.1"/>
    <property type="molecule type" value="Genomic_DNA"/>
</dbReference>
<evidence type="ECO:0000256" key="6">
    <source>
        <dbReference type="ARBA" id="ARBA00023315"/>
    </source>
</evidence>
<dbReference type="Pfam" id="PF03279">
    <property type="entry name" value="Lip_A_acyltrans"/>
    <property type="match status" value="1"/>
</dbReference>
<proteinExistence type="predicted"/>
<dbReference type="AlphaFoldDB" id="A0AAU8CKB9"/>
<dbReference type="PANTHER" id="PTHR30606:SF9">
    <property type="entry name" value="LIPID A BIOSYNTHESIS LAUROYLTRANSFERASE"/>
    <property type="match status" value="1"/>
</dbReference>
<dbReference type="GO" id="GO:0009247">
    <property type="term" value="P:glycolipid biosynthetic process"/>
    <property type="evidence" value="ECO:0007669"/>
    <property type="project" value="UniProtKB-ARBA"/>
</dbReference>
<keyword evidence="6 7" id="KW-0012">Acyltransferase</keyword>